<evidence type="ECO:0000313" key="4">
    <source>
        <dbReference type="EMBL" id="MBP1987353.1"/>
    </source>
</evidence>
<evidence type="ECO:0000259" key="3">
    <source>
        <dbReference type="Pfam" id="PF23921"/>
    </source>
</evidence>
<keyword evidence="2" id="KW-0472">Membrane</keyword>
<dbReference type="AlphaFoldDB" id="A0A8T4GYX4"/>
<dbReference type="Pfam" id="PF23921">
    <property type="entry name" value="DUF7260"/>
    <property type="match status" value="1"/>
</dbReference>
<dbReference type="InterPro" id="IPR055684">
    <property type="entry name" value="DUF7260"/>
</dbReference>
<gene>
    <name evidence="4" type="ORF">J2753_001851</name>
</gene>
<organism evidence="4 5">
    <name type="scientific">Halolamina salifodinae</name>
    <dbReference type="NCBI Taxonomy" id="1202767"/>
    <lineage>
        <taxon>Archaea</taxon>
        <taxon>Methanobacteriati</taxon>
        <taxon>Methanobacteriota</taxon>
        <taxon>Stenosarchaea group</taxon>
        <taxon>Halobacteria</taxon>
        <taxon>Halobacteriales</taxon>
        <taxon>Haloferacaceae</taxon>
    </lineage>
</organism>
<keyword evidence="1" id="KW-0175">Coiled coil</keyword>
<proteinExistence type="predicted"/>
<reference evidence="4" key="1">
    <citation type="submission" date="2021-03" db="EMBL/GenBank/DDBJ databases">
        <title>Genomic Encyclopedia of Type Strains, Phase IV (KMG-IV): sequencing the most valuable type-strain genomes for metagenomic binning, comparative biology and taxonomic classification.</title>
        <authorList>
            <person name="Goeker M."/>
        </authorList>
    </citation>
    <scope>NUCLEOTIDE SEQUENCE</scope>
    <source>
        <strain evidence="4">DSM 26232</strain>
    </source>
</reference>
<accession>A0A8T4GYX4</accession>
<keyword evidence="5" id="KW-1185">Reference proteome</keyword>
<dbReference type="RefSeq" id="WP_209491608.1">
    <property type="nucleotide sequence ID" value="NZ_JAGGLC010000003.1"/>
</dbReference>
<feature type="transmembrane region" description="Helical" evidence="2">
    <location>
        <begin position="20"/>
        <end position="47"/>
    </location>
</feature>
<feature type="coiled-coil region" evidence="1">
    <location>
        <begin position="169"/>
        <end position="237"/>
    </location>
</feature>
<evidence type="ECO:0000313" key="5">
    <source>
        <dbReference type="Proteomes" id="UP000823736"/>
    </source>
</evidence>
<keyword evidence="2" id="KW-0812">Transmembrane</keyword>
<keyword evidence="2" id="KW-1133">Transmembrane helix</keyword>
<sequence>MPASYSLGPEVEGGVATCSGAFGCAAAVAGAMIAFLLWSGLSAGLLFAPRVNVRAALAALGREREAVIDEREALSTFAADVESIPAPGPTPSVEAGGAGVVSANSQSGEMATLRKRYRETVMAVDHYERDYGESFPEHLANEFGDGVAGAVVVNDGLSPQVKRAVLSSAEESRKQRNQYLDTLDRERRRLESAGDALERTADHASELDGDRLRRRSFEELQERYSCLEDARQSVKTTLERRQEQLHEGVTFGWQRRDTESVYRYLYRDLDATYPVLADGARVLDRIDTVEHRLTTALTAKA</sequence>
<comment type="caution">
    <text evidence="4">The sequence shown here is derived from an EMBL/GenBank/DDBJ whole genome shotgun (WGS) entry which is preliminary data.</text>
</comment>
<dbReference type="Proteomes" id="UP000823736">
    <property type="component" value="Unassembled WGS sequence"/>
</dbReference>
<evidence type="ECO:0000256" key="1">
    <source>
        <dbReference type="SAM" id="Coils"/>
    </source>
</evidence>
<feature type="domain" description="DUF7260" evidence="3">
    <location>
        <begin position="53"/>
        <end position="288"/>
    </location>
</feature>
<dbReference type="EMBL" id="JAGGLC010000003">
    <property type="protein sequence ID" value="MBP1987353.1"/>
    <property type="molecule type" value="Genomic_DNA"/>
</dbReference>
<evidence type="ECO:0000256" key="2">
    <source>
        <dbReference type="SAM" id="Phobius"/>
    </source>
</evidence>
<name>A0A8T4GYX4_9EURY</name>
<dbReference type="OrthoDB" id="206489at2157"/>
<protein>
    <recommendedName>
        <fullName evidence="3">DUF7260 domain-containing protein</fullName>
    </recommendedName>
</protein>